<dbReference type="SUPFAM" id="SSF81442">
    <property type="entry name" value="Cytochrome c oxidase subunit I-like"/>
    <property type="match status" value="1"/>
</dbReference>
<dbReference type="STRING" id="1198114.AciX9_1502"/>
<protein>
    <submittedName>
        <fullName evidence="9">Cytochrome c oxidase subunit I</fullName>
    </submittedName>
</protein>
<dbReference type="EMBL" id="CP002480">
    <property type="protein sequence ID" value="ADW68555.1"/>
    <property type="molecule type" value="Genomic_DNA"/>
</dbReference>
<dbReference type="PaxDb" id="1198114-AciX9_1502"/>
<dbReference type="InterPro" id="IPR023616">
    <property type="entry name" value="Cyt_c_oxase-like_su1_dom"/>
</dbReference>
<keyword evidence="6" id="KW-0249">Electron transport</keyword>
<keyword evidence="6" id="KW-0813">Transport</keyword>
<dbReference type="PANTHER" id="PTHR10422:SF18">
    <property type="entry name" value="CYTOCHROME C OXIDASE SUBUNIT 1"/>
    <property type="match status" value="1"/>
</dbReference>
<organism evidence="10">
    <name type="scientific">Granulicella tundricola (strain ATCC BAA-1859 / DSM 23138 / MP5ACTX9)</name>
    <dbReference type="NCBI Taxonomy" id="1198114"/>
    <lineage>
        <taxon>Bacteria</taxon>
        <taxon>Pseudomonadati</taxon>
        <taxon>Acidobacteriota</taxon>
        <taxon>Terriglobia</taxon>
        <taxon>Terriglobales</taxon>
        <taxon>Acidobacteriaceae</taxon>
        <taxon>Granulicella</taxon>
    </lineage>
</organism>
<dbReference type="HOGENOM" id="CLU_011899_7_3_0"/>
<dbReference type="GO" id="GO:0022904">
    <property type="term" value="P:respiratory electron transport chain"/>
    <property type="evidence" value="ECO:0007669"/>
    <property type="project" value="TreeGrafter"/>
</dbReference>
<feature type="transmembrane region" description="Helical" evidence="7">
    <location>
        <begin position="190"/>
        <end position="216"/>
    </location>
</feature>
<feature type="transmembrane region" description="Helical" evidence="7">
    <location>
        <begin position="12"/>
        <end position="35"/>
    </location>
</feature>
<feature type="transmembrane region" description="Helical" evidence="7">
    <location>
        <begin position="424"/>
        <end position="445"/>
    </location>
</feature>
<dbReference type="AlphaFoldDB" id="E8WWZ4"/>
<evidence type="ECO:0000256" key="1">
    <source>
        <dbReference type="ARBA" id="ARBA00004141"/>
    </source>
</evidence>
<feature type="transmembrane region" description="Helical" evidence="7">
    <location>
        <begin position="386"/>
        <end position="412"/>
    </location>
</feature>
<evidence type="ECO:0000256" key="5">
    <source>
        <dbReference type="ARBA" id="ARBA00023136"/>
    </source>
</evidence>
<evidence type="ECO:0000256" key="4">
    <source>
        <dbReference type="ARBA" id="ARBA00022989"/>
    </source>
</evidence>
<dbReference type="KEGG" id="acm:AciX9_1502"/>
<comment type="subcellular location">
    <subcellularLocation>
        <location evidence="1">Membrane</location>
        <topology evidence="1">Multi-pass membrane protein</topology>
    </subcellularLocation>
</comment>
<evidence type="ECO:0000313" key="10">
    <source>
        <dbReference type="Proteomes" id="UP000000343"/>
    </source>
</evidence>
<dbReference type="OrthoDB" id="9759913at2"/>
<name>E8WWZ4_GRATM</name>
<evidence type="ECO:0000259" key="8">
    <source>
        <dbReference type="PROSITE" id="PS50855"/>
    </source>
</evidence>
<accession>E8WWZ4</accession>
<keyword evidence="6" id="KW-0408">Iron</keyword>
<evidence type="ECO:0000256" key="6">
    <source>
        <dbReference type="RuleBase" id="RU000370"/>
    </source>
</evidence>
<evidence type="ECO:0000313" key="9">
    <source>
        <dbReference type="EMBL" id="ADW68555.1"/>
    </source>
</evidence>
<feature type="transmembrane region" description="Helical" evidence="7">
    <location>
        <begin position="315"/>
        <end position="341"/>
    </location>
</feature>
<keyword evidence="4 7" id="KW-1133">Transmembrane helix</keyword>
<dbReference type="InterPro" id="IPR036927">
    <property type="entry name" value="Cyt_c_oxase-like_su1_sf"/>
</dbReference>
<dbReference type="InterPro" id="IPR000883">
    <property type="entry name" value="Cyt_C_Oxase_1"/>
</dbReference>
<dbReference type="RefSeq" id="WP_013579875.1">
    <property type="nucleotide sequence ID" value="NC_015064.1"/>
</dbReference>
<dbReference type="GO" id="GO:0004129">
    <property type="term" value="F:cytochrome-c oxidase activity"/>
    <property type="evidence" value="ECO:0007669"/>
    <property type="project" value="InterPro"/>
</dbReference>
<dbReference type="PROSITE" id="PS50855">
    <property type="entry name" value="COX1"/>
    <property type="match status" value="1"/>
</dbReference>
<comment type="similarity">
    <text evidence="6">Belongs to the heme-copper respiratory oxidase family.</text>
</comment>
<evidence type="ECO:0000256" key="7">
    <source>
        <dbReference type="SAM" id="Phobius"/>
    </source>
</evidence>
<dbReference type="GO" id="GO:0009060">
    <property type="term" value="P:aerobic respiration"/>
    <property type="evidence" value="ECO:0007669"/>
    <property type="project" value="InterPro"/>
</dbReference>
<keyword evidence="10" id="KW-1185">Reference proteome</keyword>
<dbReference type="PRINTS" id="PR01165">
    <property type="entry name" value="CYCOXIDASEI"/>
</dbReference>
<feature type="transmembrane region" description="Helical" evidence="7">
    <location>
        <begin position="95"/>
        <end position="119"/>
    </location>
</feature>
<dbReference type="InterPro" id="IPR023615">
    <property type="entry name" value="Cyt_c_Oxase_su1_BS"/>
</dbReference>
<feature type="transmembrane region" description="Helical" evidence="7">
    <location>
        <begin position="284"/>
        <end position="303"/>
    </location>
</feature>
<dbReference type="eggNOG" id="COG0843">
    <property type="taxonomic scope" value="Bacteria"/>
</dbReference>
<evidence type="ECO:0000256" key="2">
    <source>
        <dbReference type="ARBA" id="ARBA00022660"/>
    </source>
</evidence>
<dbReference type="Pfam" id="PF00115">
    <property type="entry name" value="COX1"/>
    <property type="match status" value="1"/>
</dbReference>
<keyword evidence="3 6" id="KW-0812">Transmembrane</keyword>
<keyword evidence="6" id="KW-0349">Heme</keyword>
<gene>
    <name evidence="9" type="ordered locus">AciX9_1502</name>
</gene>
<dbReference type="GO" id="GO:0020037">
    <property type="term" value="F:heme binding"/>
    <property type="evidence" value="ECO:0007669"/>
    <property type="project" value="InterPro"/>
</dbReference>
<reference evidence="10" key="1">
    <citation type="submission" date="2011-01" db="EMBL/GenBank/DDBJ databases">
        <title>Complete sequence of chromosome of Acidobacterium sp. MP5ACTX9.</title>
        <authorList>
            <consortium name="US DOE Joint Genome Institute"/>
            <person name="Lucas S."/>
            <person name="Copeland A."/>
            <person name="Lapidus A."/>
            <person name="Cheng J.-F."/>
            <person name="Goodwin L."/>
            <person name="Pitluck S."/>
            <person name="Teshima H."/>
            <person name="Detter J.C."/>
            <person name="Han C."/>
            <person name="Tapia R."/>
            <person name="Land M."/>
            <person name="Hauser L."/>
            <person name="Kyrpides N."/>
            <person name="Ivanova N."/>
            <person name="Ovchinnikova G."/>
            <person name="Pagani I."/>
            <person name="Rawat S.R."/>
            <person name="Mannisto M."/>
            <person name="Haggblom M.M."/>
            <person name="Woyke T."/>
        </authorList>
    </citation>
    <scope>NUCLEOTIDE SEQUENCE [LARGE SCALE GENOMIC DNA]</scope>
    <source>
        <strain evidence="10">MP5ACTX9</strain>
    </source>
</reference>
<dbReference type="GO" id="GO:0016020">
    <property type="term" value="C:membrane"/>
    <property type="evidence" value="ECO:0007669"/>
    <property type="project" value="UniProtKB-SubCell"/>
</dbReference>
<keyword evidence="6" id="KW-0479">Metal-binding</keyword>
<feature type="domain" description="Cytochrome oxidase subunit I profile" evidence="8">
    <location>
        <begin position="1"/>
        <end position="520"/>
    </location>
</feature>
<feature type="transmembrane region" description="Helical" evidence="7">
    <location>
        <begin position="353"/>
        <end position="374"/>
    </location>
</feature>
<dbReference type="Proteomes" id="UP000000343">
    <property type="component" value="Chromosome"/>
</dbReference>
<feature type="transmembrane region" description="Helical" evidence="7">
    <location>
        <begin position="479"/>
        <end position="498"/>
    </location>
</feature>
<feature type="transmembrane region" description="Helical" evidence="7">
    <location>
        <begin position="259"/>
        <end position="277"/>
    </location>
</feature>
<keyword evidence="5 7" id="KW-0472">Membrane</keyword>
<sequence>MKIFRTDHRTIGLSYLVLALIAVAIGTFLSLLMRVHLVWPNRVLPLFGPIKPEDYLALVTIHGTLMLFFVLTTAPQAGFGNLILPAQIGARSMAFPLLNALGFCFTATALLTLLASSFVQGGAAISGWTAYPPLSAVASAGPGQGLGMDLWLASIGLFGIGSIFSSVNTLTTIVTRRCEGMTWERLPLTVWAWFTAAILSVIAFSVLLAALTLLFMDRHAGTSFFLPAGDLVNGTLHRSGNGSPLLWLHLFWFFGHPEVYIAILPGMGLTSMLLANFSRRRVFAYRTMITTTLLIGFLGILVWGHHMFVAGLNPFAGTAFSISTMAIALPSAAKVLSWLATTWQSRPNYSTPMLFSLGFVSLFIAGGLTGPILAQPILDQYLHNTYFVVAHFHLIMAMAGIFGLFAATYYWFPLVCGRLMNERLGRWHFWLTLVGAYATFLPMHLAGLMGNPRHYSQLNGIQNAATTLLARAMPIQKHVTYAAVFLIASQLIFLFNLARSLRCGAPAPENPWGATTLEWIPASLASNAQISVHCGPCEYDERVGSQSFQPQWAEAAKAE</sequence>
<dbReference type="PANTHER" id="PTHR10422">
    <property type="entry name" value="CYTOCHROME C OXIDASE SUBUNIT 1"/>
    <property type="match status" value="1"/>
</dbReference>
<dbReference type="Gene3D" id="1.20.210.10">
    <property type="entry name" value="Cytochrome c oxidase-like, subunit I domain"/>
    <property type="match status" value="1"/>
</dbReference>
<dbReference type="PROSITE" id="PS00077">
    <property type="entry name" value="COX1_CUB"/>
    <property type="match status" value="1"/>
</dbReference>
<dbReference type="GO" id="GO:0015990">
    <property type="term" value="P:electron transport coupled proton transport"/>
    <property type="evidence" value="ECO:0007669"/>
    <property type="project" value="TreeGrafter"/>
</dbReference>
<feature type="transmembrane region" description="Helical" evidence="7">
    <location>
        <begin position="55"/>
        <end position="74"/>
    </location>
</feature>
<feature type="transmembrane region" description="Helical" evidence="7">
    <location>
        <begin position="150"/>
        <end position="170"/>
    </location>
</feature>
<evidence type="ECO:0000256" key="3">
    <source>
        <dbReference type="ARBA" id="ARBA00022692"/>
    </source>
</evidence>
<proteinExistence type="inferred from homology"/>
<keyword evidence="2 6" id="KW-0679">Respiratory chain</keyword>